<name>A0A3P7PF34_9BILA</name>
<dbReference type="Proteomes" id="UP000271098">
    <property type="component" value="Unassembled WGS sequence"/>
</dbReference>
<dbReference type="Pfam" id="PF00199">
    <property type="entry name" value="Catalase"/>
    <property type="match status" value="1"/>
</dbReference>
<dbReference type="InterPro" id="IPR011614">
    <property type="entry name" value="Catalase_core"/>
</dbReference>
<evidence type="ECO:0000256" key="2">
    <source>
        <dbReference type="ARBA" id="ARBA00022559"/>
    </source>
</evidence>
<keyword evidence="6" id="KW-0408">Iron</keyword>
<dbReference type="PROSITE" id="PS00437">
    <property type="entry name" value="CATALASE_1"/>
    <property type="match status" value="1"/>
</dbReference>
<dbReference type="GO" id="GO:0042542">
    <property type="term" value="P:response to hydrogen peroxide"/>
    <property type="evidence" value="ECO:0007669"/>
    <property type="project" value="TreeGrafter"/>
</dbReference>
<dbReference type="GO" id="GO:0004096">
    <property type="term" value="F:catalase activity"/>
    <property type="evidence" value="ECO:0007669"/>
    <property type="project" value="InterPro"/>
</dbReference>
<gene>
    <name evidence="8" type="ORF">GPUH_LOCUS24979</name>
</gene>
<keyword evidence="4" id="KW-0479">Metal-binding</keyword>
<dbReference type="Gene3D" id="2.40.180.10">
    <property type="entry name" value="Catalase core domain"/>
    <property type="match status" value="1"/>
</dbReference>
<dbReference type="GO" id="GO:0005777">
    <property type="term" value="C:peroxisome"/>
    <property type="evidence" value="ECO:0007669"/>
    <property type="project" value="TreeGrafter"/>
</dbReference>
<dbReference type="PRINTS" id="PR00067">
    <property type="entry name" value="CATALASE"/>
</dbReference>
<evidence type="ECO:0000313" key="8">
    <source>
        <dbReference type="EMBL" id="VDN43587.1"/>
    </source>
</evidence>
<proteinExistence type="inferred from homology"/>
<evidence type="ECO:0000256" key="3">
    <source>
        <dbReference type="ARBA" id="ARBA00022617"/>
    </source>
</evidence>
<dbReference type="AlphaFoldDB" id="A0A3P7PF34"/>
<dbReference type="InterPro" id="IPR020835">
    <property type="entry name" value="Catalase_sf"/>
</dbReference>
<protein>
    <recommendedName>
        <fullName evidence="7">Catalase core domain-containing protein</fullName>
    </recommendedName>
</protein>
<dbReference type="GO" id="GO:0042744">
    <property type="term" value="P:hydrogen peroxide catabolic process"/>
    <property type="evidence" value="ECO:0007669"/>
    <property type="project" value="TreeGrafter"/>
</dbReference>
<evidence type="ECO:0000256" key="4">
    <source>
        <dbReference type="ARBA" id="ARBA00022723"/>
    </source>
</evidence>
<dbReference type="GO" id="GO:0005739">
    <property type="term" value="C:mitochondrion"/>
    <property type="evidence" value="ECO:0007669"/>
    <property type="project" value="TreeGrafter"/>
</dbReference>
<dbReference type="PANTHER" id="PTHR11465">
    <property type="entry name" value="CATALASE"/>
    <property type="match status" value="1"/>
</dbReference>
<keyword evidence="5" id="KW-0560">Oxidoreductase</keyword>
<dbReference type="SUPFAM" id="SSF56634">
    <property type="entry name" value="Heme-dependent catalase-like"/>
    <property type="match status" value="1"/>
</dbReference>
<dbReference type="PANTHER" id="PTHR11465:SF9">
    <property type="entry name" value="CATALASE"/>
    <property type="match status" value="1"/>
</dbReference>
<evidence type="ECO:0000256" key="1">
    <source>
        <dbReference type="ARBA" id="ARBA00005329"/>
    </source>
</evidence>
<dbReference type="GO" id="GO:0020037">
    <property type="term" value="F:heme binding"/>
    <property type="evidence" value="ECO:0007669"/>
    <property type="project" value="InterPro"/>
</dbReference>
<evidence type="ECO:0000313" key="9">
    <source>
        <dbReference type="Proteomes" id="UP000271098"/>
    </source>
</evidence>
<feature type="domain" description="Catalase core" evidence="7">
    <location>
        <begin position="1"/>
        <end position="117"/>
    </location>
</feature>
<keyword evidence="2" id="KW-0575">Peroxidase</keyword>
<dbReference type="SMART" id="SM01060">
    <property type="entry name" value="Catalase"/>
    <property type="match status" value="1"/>
</dbReference>
<evidence type="ECO:0000256" key="5">
    <source>
        <dbReference type="ARBA" id="ARBA00023002"/>
    </source>
</evidence>
<dbReference type="PROSITE" id="PS51402">
    <property type="entry name" value="CATALASE_3"/>
    <property type="match status" value="1"/>
</dbReference>
<reference evidence="8 9" key="1">
    <citation type="submission" date="2018-11" db="EMBL/GenBank/DDBJ databases">
        <authorList>
            <consortium name="Pathogen Informatics"/>
        </authorList>
    </citation>
    <scope>NUCLEOTIDE SEQUENCE [LARGE SCALE GENOMIC DNA]</scope>
</reference>
<dbReference type="InterPro" id="IPR002226">
    <property type="entry name" value="Catalase_haem_BS"/>
</dbReference>
<keyword evidence="9" id="KW-1185">Reference proteome</keyword>
<keyword evidence="3" id="KW-0349">Heme</keyword>
<dbReference type="GO" id="GO:0046872">
    <property type="term" value="F:metal ion binding"/>
    <property type="evidence" value="ECO:0007669"/>
    <property type="project" value="UniProtKB-KW"/>
</dbReference>
<comment type="similarity">
    <text evidence="1">Belongs to the catalase family.</text>
</comment>
<dbReference type="OrthoDB" id="6880011at2759"/>
<dbReference type="EMBL" id="UYRT01103252">
    <property type="protein sequence ID" value="VDN43587.1"/>
    <property type="molecule type" value="Genomic_DNA"/>
</dbReference>
<organism evidence="8 9">
    <name type="scientific">Gongylonema pulchrum</name>
    <dbReference type="NCBI Taxonomy" id="637853"/>
    <lineage>
        <taxon>Eukaryota</taxon>
        <taxon>Metazoa</taxon>
        <taxon>Ecdysozoa</taxon>
        <taxon>Nematoda</taxon>
        <taxon>Chromadorea</taxon>
        <taxon>Rhabditida</taxon>
        <taxon>Spirurina</taxon>
        <taxon>Spiruromorpha</taxon>
        <taxon>Spiruroidea</taxon>
        <taxon>Gongylonematidae</taxon>
        <taxon>Gongylonema</taxon>
    </lineage>
</organism>
<evidence type="ECO:0000259" key="7">
    <source>
        <dbReference type="SMART" id="SM01060"/>
    </source>
</evidence>
<evidence type="ECO:0000256" key="6">
    <source>
        <dbReference type="ARBA" id="ARBA00023004"/>
    </source>
</evidence>
<dbReference type="InterPro" id="IPR018028">
    <property type="entry name" value="Catalase"/>
</dbReference>
<sequence>MYRFFQVWPHKEFPLIEVGKIVLNRNPDNYFAEVEQAAFSPSRLVPGIEFSPDKMLQGRIFSYHDTQVHRIGPNYMQLPINCPYRARVRNYQRDGFMTSASQVEHADCKESVFAVTGDVDRYDSGDEDNFTQPRELWLKVFPLLRH</sequence>
<accession>A0A3P7PF34</accession>